<feature type="domain" description="Luciferase" evidence="2">
    <location>
        <begin position="103"/>
        <end position="168"/>
    </location>
</feature>
<gene>
    <name evidence="3" type="ordered locus">RLO149_p830090</name>
</gene>
<feature type="chain" id="PRO_5003367424" description="Luciferase domain-containing protein" evidence="1">
    <location>
        <begin position="26"/>
        <end position="182"/>
    </location>
</feature>
<name>F7ZMA3_ROSLO</name>
<dbReference type="HOGENOM" id="CLU_063954_4_0_5"/>
<organism evidence="3 4">
    <name type="scientific">Roseobacter litoralis (strain ATCC 49566 / DSM 6996 / JCM 21268 / NBRC 15278 / OCh 149)</name>
    <dbReference type="NCBI Taxonomy" id="391595"/>
    <lineage>
        <taxon>Bacteria</taxon>
        <taxon>Pseudomonadati</taxon>
        <taxon>Pseudomonadota</taxon>
        <taxon>Alphaproteobacteria</taxon>
        <taxon>Rhodobacterales</taxon>
        <taxon>Roseobacteraceae</taxon>
        <taxon>Roseobacter</taxon>
    </lineage>
</organism>
<dbReference type="Pfam" id="PF17648">
    <property type="entry name" value="Luciferase"/>
    <property type="match status" value="1"/>
</dbReference>
<evidence type="ECO:0000259" key="2">
    <source>
        <dbReference type="Pfam" id="PF17648"/>
    </source>
</evidence>
<accession>F7ZMA3</accession>
<feature type="signal peptide" evidence="1">
    <location>
        <begin position="1"/>
        <end position="25"/>
    </location>
</feature>
<evidence type="ECO:0000313" key="4">
    <source>
        <dbReference type="Proteomes" id="UP000001353"/>
    </source>
</evidence>
<reference evidence="3 4" key="1">
    <citation type="journal article" date="2011" name="BMC Genomics">
        <title>Comparative genome analysis and genome-guided physiological analysis of Roseobacter litoralis.</title>
        <authorList>
            <person name="Kalhoefer D."/>
            <person name="Thole S."/>
            <person name="Voget S."/>
            <person name="Lehmann R."/>
            <person name="Liesegang H."/>
            <person name="Wollher A."/>
            <person name="Daniel R."/>
            <person name="Simon M."/>
            <person name="Brinkhoff T."/>
        </authorList>
    </citation>
    <scope>NUCLEOTIDE SEQUENCE [LARGE SCALE GENOMIC DNA]</scope>
    <source>
        <strain evidence="3">Och 149</strain>
        <plasmid evidence="4">pRLO149_83</plasmid>
    </source>
</reference>
<dbReference type="AlphaFoldDB" id="F7ZMA3"/>
<dbReference type="RefSeq" id="WP_013959848.1">
    <property type="nucleotide sequence ID" value="NC_015728.1"/>
</dbReference>
<sequence>MTTFPKLCLISAVASMLVMVAPALAQDSAFPMREAPRPETTNGVPHVQIDVQAIPELSEEMLRQVAEFPGVVLGATRVSLPGAVGFQLGSDVPIAQPQAIVGGREFAHLHPDGSLHASLHPDTARAAIDAGWAVAHPWADQRAGWEGFVMIYTPTTEAELDVVLKLVRGSYSFITGELLPET</sequence>
<dbReference type="EMBL" id="CP002625">
    <property type="protein sequence ID" value="AEI96440.1"/>
    <property type="molecule type" value="Genomic_DNA"/>
</dbReference>
<dbReference type="InterPro" id="IPR048273">
    <property type="entry name" value="Luciferase"/>
</dbReference>
<keyword evidence="3" id="KW-0614">Plasmid</keyword>
<dbReference type="InterPro" id="IPR040841">
    <property type="entry name" value="Luciferase_dom"/>
</dbReference>
<geneLocation type="plasmid" evidence="3 4">
    <name>pRLO149_83</name>
</geneLocation>
<keyword evidence="1" id="KW-0732">Signal</keyword>
<dbReference type="Proteomes" id="UP000001353">
    <property type="component" value="Plasmid pRLO149_83"/>
</dbReference>
<protein>
    <recommendedName>
        <fullName evidence="2">Luciferase domain-containing protein</fullName>
    </recommendedName>
</protein>
<dbReference type="KEGG" id="rli:RLO149_p830090"/>
<evidence type="ECO:0000256" key="1">
    <source>
        <dbReference type="SAM" id="SignalP"/>
    </source>
</evidence>
<dbReference type="PANTHER" id="PTHR38695">
    <property type="entry name" value="AMINO ACID PERMEASE_ SLC12A DOMAIN-CONTAINING PROTEIN"/>
    <property type="match status" value="1"/>
</dbReference>
<evidence type="ECO:0000313" key="3">
    <source>
        <dbReference type="EMBL" id="AEI96440.1"/>
    </source>
</evidence>
<keyword evidence="4" id="KW-1185">Reference proteome</keyword>
<proteinExistence type="predicted"/>
<dbReference type="PANTHER" id="PTHR38695:SF1">
    <property type="entry name" value="AMINO ACID PERMEASE_ SLC12A DOMAIN-CONTAINING PROTEIN"/>
    <property type="match status" value="1"/>
</dbReference>